<dbReference type="PIRSF" id="PIRSF006336">
    <property type="entry name" value="B-gal"/>
    <property type="match status" value="1"/>
</dbReference>
<keyword evidence="3" id="KW-0326">Glycosidase</keyword>
<dbReference type="InterPro" id="IPR026283">
    <property type="entry name" value="B-gal_1-like"/>
</dbReference>
<dbReference type="Gene3D" id="2.60.120.260">
    <property type="entry name" value="Galactose-binding domain-like"/>
    <property type="match status" value="3"/>
</dbReference>
<dbReference type="InterPro" id="IPR001944">
    <property type="entry name" value="Glycoside_Hdrlase_35"/>
</dbReference>
<name>A0ABP5CI17_9MICO</name>
<evidence type="ECO:0000256" key="1">
    <source>
        <dbReference type="ARBA" id="ARBA00009809"/>
    </source>
</evidence>
<feature type="domain" description="Glycoside hydrolase 35 catalytic" evidence="6">
    <location>
        <begin position="17"/>
        <end position="330"/>
    </location>
</feature>
<dbReference type="InterPro" id="IPR017853">
    <property type="entry name" value="GH"/>
</dbReference>
<dbReference type="InterPro" id="IPR048913">
    <property type="entry name" value="BetaGal_gal-bd"/>
</dbReference>
<dbReference type="PANTHER" id="PTHR23421">
    <property type="entry name" value="BETA-GALACTOSIDASE RELATED"/>
    <property type="match status" value="1"/>
</dbReference>
<evidence type="ECO:0000256" key="2">
    <source>
        <dbReference type="ARBA" id="ARBA00022801"/>
    </source>
</evidence>
<proteinExistence type="inferred from homology"/>
<organism evidence="9 10">
    <name type="scientific">Agromyces allii</name>
    <dbReference type="NCBI Taxonomy" id="393607"/>
    <lineage>
        <taxon>Bacteria</taxon>
        <taxon>Bacillati</taxon>
        <taxon>Actinomycetota</taxon>
        <taxon>Actinomycetes</taxon>
        <taxon>Micrococcales</taxon>
        <taxon>Microbacteriaceae</taxon>
        <taxon>Agromyces</taxon>
    </lineage>
</organism>
<feature type="region of interest" description="Disordered" evidence="5">
    <location>
        <begin position="508"/>
        <end position="527"/>
    </location>
</feature>
<dbReference type="InterPro" id="IPR008979">
    <property type="entry name" value="Galactose-bd-like_sf"/>
</dbReference>
<evidence type="ECO:0000256" key="5">
    <source>
        <dbReference type="SAM" id="MobiDB-lite"/>
    </source>
</evidence>
<evidence type="ECO:0000259" key="7">
    <source>
        <dbReference type="Pfam" id="PF21317"/>
    </source>
</evidence>
<protein>
    <submittedName>
        <fullName evidence="9">Beta-galactosidase</fullName>
    </submittedName>
</protein>
<feature type="domain" description="Beta-galactosidase 1-like first all-beta" evidence="7">
    <location>
        <begin position="378"/>
        <end position="493"/>
    </location>
</feature>
<accession>A0ABP5CI17</accession>
<dbReference type="PRINTS" id="PR00742">
    <property type="entry name" value="GLHYDRLASE35"/>
</dbReference>
<dbReference type="RefSeq" id="WP_157415806.1">
    <property type="nucleotide sequence ID" value="NZ_BAAAMK010000009.1"/>
</dbReference>
<evidence type="ECO:0000313" key="10">
    <source>
        <dbReference type="Proteomes" id="UP001499954"/>
    </source>
</evidence>
<sequence>MTAQHPQSRFAIGETDFELDGAPFRVLSGALHYFRVHPDLWADRIRKARLMGLNTIETYVAWNRHAPHEGKWEASGGLDLGRFLDLVAAEGMHAIVRPGPYICAEWDNGGLPAWLFRDREVGIRRSEPRYLAAVSEYLRNVSEIVVPRQIDTGGSVILVQIENEYGAYGSDKGYLEHLVAVTRDSGITVPLTTIDQPTPQMLADGSLPGLHLTGSFGSRTLERLETLREFQPTGPLVCMEFWCGWFDDWGSHHHTTDAAASAHELDLLLAAGGSVNIYMFHGGTNFGLTNGANDKGRYAPITTSYDYDAPLDEAGHPTEKFWAFREVISRYAPVPDEVPDAAGPAPVIQAPLAIGPSLLDAAAAGALGDEAPHEHVPTFDELGHFRGLALFSTTLGAGAVDDDDAADRPGVLTVGEEVRDRAWVLLDGVPVGVMSRDAHERSIVLPRTHGELVILVEDQGRVDYGTRLGEHKGLIGGVALDGVPLTGWRVRPIDLDRAAAAAAAPGAVGSGGAAHADAAARPGSGDGRGAVAGPAFAHAVLELEAPADLFLDTLHWGKGLVWVNGFLLGRYWRRGPQRTLIVPAPVTRAGANEVVVLEFEGFADAAVRTLAAPELGHTEI</sequence>
<keyword evidence="10" id="KW-1185">Reference proteome</keyword>
<gene>
    <name evidence="9" type="ORF">GCM10009717_32660</name>
</gene>
<dbReference type="EMBL" id="BAAAMK010000009">
    <property type="protein sequence ID" value="GAA1963351.1"/>
    <property type="molecule type" value="Genomic_DNA"/>
</dbReference>
<dbReference type="InterPro" id="IPR048912">
    <property type="entry name" value="BetaGal1-like_ABD1"/>
</dbReference>
<evidence type="ECO:0000259" key="8">
    <source>
        <dbReference type="Pfam" id="PF21467"/>
    </source>
</evidence>
<evidence type="ECO:0000259" key="6">
    <source>
        <dbReference type="Pfam" id="PF01301"/>
    </source>
</evidence>
<reference evidence="10" key="1">
    <citation type="journal article" date="2019" name="Int. J. Syst. Evol. Microbiol.">
        <title>The Global Catalogue of Microorganisms (GCM) 10K type strain sequencing project: providing services to taxonomists for standard genome sequencing and annotation.</title>
        <authorList>
            <consortium name="The Broad Institute Genomics Platform"/>
            <consortium name="The Broad Institute Genome Sequencing Center for Infectious Disease"/>
            <person name="Wu L."/>
            <person name="Ma J."/>
        </authorList>
    </citation>
    <scope>NUCLEOTIDE SEQUENCE [LARGE SCALE GENOMIC DNA]</scope>
    <source>
        <strain evidence="10">JCM 13584</strain>
    </source>
</reference>
<feature type="compositionally biased region" description="Low complexity" evidence="5">
    <location>
        <begin position="508"/>
        <end position="523"/>
    </location>
</feature>
<evidence type="ECO:0000313" key="9">
    <source>
        <dbReference type="EMBL" id="GAA1963351.1"/>
    </source>
</evidence>
<evidence type="ECO:0000256" key="3">
    <source>
        <dbReference type="ARBA" id="ARBA00023295"/>
    </source>
</evidence>
<dbReference type="Pfam" id="PF01301">
    <property type="entry name" value="Glyco_hydro_35"/>
    <property type="match status" value="1"/>
</dbReference>
<dbReference type="Proteomes" id="UP001499954">
    <property type="component" value="Unassembled WGS sequence"/>
</dbReference>
<dbReference type="Gene3D" id="3.20.20.80">
    <property type="entry name" value="Glycosidases"/>
    <property type="match status" value="1"/>
</dbReference>
<comment type="caution">
    <text evidence="9">The sequence shown here is derived from an EMBL/GenBank/DDBJ whole genome shotgun (WGS) entry which is preliminary data.</text>
</comment>
<dbReference type="Pfam" id="PF21317">
    <property type="entry name" value="BetaGal_ABD_1"/>
    <property type="match status" value="1"/>
</dbReference>
<feature type="domain" description="Beta-galactosidase galactose-binding" evidence="8">
    <location>
        <begin position="534"/>
        <end position="592"/>
    </location>
</feature>
<dbReference type="SUPFAM" id="SSF51445">
    <property type="entry name" value="(Trans)glycosidases"/>
    <property type="match status" value="1"/>
</dbReference>
<comment type="similarity">
    <text evidence="1 4">Belongs to the glycosyl hydrolase 35 family.</text>
</comment>
<evidence type="ECO:0000256" key="4">
    <source>
        <dbReference type="RuleBase" id="RU003679"/>
    </source>
</evidence>
<dbReference type="InterPro" id="IPR031330">
    <property type="entry name" value="Gly_Hdrlase_35_cat"/>
</dbReference>
<keyword evidence="2" id="KW-0378">Hydrolase</keyword>
<dbReference type="SUPFAM" id="SSF49785">
    <property type="entry name" value="Galactose-binding domain-like"/>
    <property type="match status" value="1"/>
</dbReference>
<dbReference type="Pfam" id="PF21467">
    <property type="entry name" value="BetaGal_gal-bd"/>
    <property type="match status" value="1"/>
</dbReference>